<accession>A0A1G7SHQ2</accession>
<keyword evidence="1" id="KW-0732">Signal</keyword>
<feature type="chain" id="PRO_5011580305" evidence="1">
    <location>
        <begin position="26"/>
        <end position="322"/>
    </location>
</feature>
<proteinExistence type="predicted"/>
<gene>
    <name evidence="2" type="ORF">SAMN05421791_10428</name>
</gene>
<name>A0A1G7SHQ2_9LACT</name>
<organism evidence="2 3">
    <name type="scientific">Facklamia miroungae</name>
    <dbReference type="NCBI Taxonomy" id="120956"/>
    <lineage>
        <taxon>Bacteria</taxon>
        <taxon>Bacillati</taxon>
        <taxon>Bacillota</taxon>
        <taxon>Bacilli</taxon>
        <taxon>Lactobacillales</taxon>
        <taxon>Aerococcaceae</taxon>
        <taxon>Facklamia</taxon>
    </lineage>
</organism>
<dbReference type="EMBL" id="FNCK01000004">
    <property type="protein sequence ID" value="SDG22523.1"/>
    <property type="molecule type" value="Genomic_DNA"/>
</dbReference>
<dbReference type="OrthoDB" id="2139374at2"/>
<evidence type="ECO:0000256" key="1">
    <source>
        <dbReference type="SAM" id="SignalP"/>
    </source>
</evidence>
<dbReference type="RefSeq" id="WP_090289722.1">
    <property type="nucleotide sequence ID" value="NZ_FNCK01000004.1"/>
</dbReference>
<evidence type="ECO:0000313" key="2">
    <source>
        <dbReference type="EMBL" id="SDG22523.1"/>
    </source>
</evidence>
<dbReference type="STRING" id="120956.SAMN05421791_10428"/>
<reference evidence="2 3" key="1">
    <citation type="submission" date="2016-10" db="EMBL/GenBank/DDBJ databases">
        <authorList>
            <person name="de Groot N.N."/>
        </authorList>
    </citation>
    <scope>NUCLEOTIDE SEQUENCE [LARGE SCALE GENOMIC DNA]</scope>
    <source>
        <strain evidence="2 3">ATCC BAA-466</strain>
    </source>
</reference>
<feature type="signal peptide" evidence="1">
    <location>
        <begin position="1"/>
        <end position="25"/>
    </location>
</feature>
<keyword evidence="3" id="KW-1185">Reference proteome</keyword>
<protein>
    <submittedName>
        <fullName evidence="2">Uncharacterized protein</fullName>
    </submittedName>
</protein>
<dbReference type="AlphaFoldDB" id="A0A1G7SHQ2"/>
<dbReference type="Proteomes" id="UP000199708">
    <property type="component" value="Unassembled WGS sequence"/>
</dbReference>
<evidence type="ECO:0000313" key="3">
    <source>
        <dbReference type="Proteomes" id="UP000199708"/>
    </source>
</evidence>
<sequence length="322" mass="36798">MRLNKFKSLFVFILIGLLFMPKAIAQGSQSTSDAWSEIAKKVGEQSFQSFHMEGKIGVKISSQGMTSDFGNVDLDLQMNDQPIALQVVANVVSPFLGSEPIGFESYSKDGFTYVYSTYSKSWEVTEWSVTEEDILKSIQDSFEKSANDLAQSDWTHENERFINNYFEFEEKNKDYLFKLKKNIDGEAFYHDLDEAIDLKKVINESADKAKDQSEELGQSFDQDYEKSIEKVLNPDTFKTFFEMNPEMIVTYGSQTGQLKNIVLKIDVNSDVLSKTISQEDQANLPQKISVDINLNFDQYGERINIQIPTEAVQYFQESSTEE</sequence>